<organism evidence="2 3">
    <name type="scientific">Kribbella karoonensis</name>
    <dbReference type="NCBI Taxonomy" id="324851"/>
    <lineage>
        <taxon>Bacteria</taxon>
        <taxon>Bacillati</taxon>
        <taxon>Actinomycetota</taxon>
        <taxon>Actinomycetes</taxon>
        <taxon>Propionibacteriales</taxon>
        <taxon>Kribbellaceae</taxon>
        <taxon>Kribbella</taxon>
    </lineage>
</organism>
<name>A0ABN2DS83_9ACTN</name>
<dbReference type="CDD" id="cd04301">
    <property type="entry name" value="NAT_SF"/>
    <property type="match status" value="1"/>
</dbReference>
<accession>A0ABN2DS83</accession>
<keyword evidence="3" id="KW-1185">Reference proteome</keyword>
<evidence type="ECO:0000259" key="1">
    <source>
        <dbReference type="PROSITE" id="PS51186"/>
    </source>
</evidence>
<sequence>MDVKLFPTKRMRTTERYYSFDPRRLALLAVGMLRMVGVEDDATLLDWQRVHNEIIPTAPLSVDEIRERATRNVLEVAYDDDVLVGCSTVRPPSEETAAAVVIARVLPAYRRRGFGTAIYEHCLRRGRELGDGIETHILSSNVDGLAFAKARGFVEVETYLLPGDTIPFVELRL</sequence>
<dbReference type="PROSITE" id="PS51186">
    <property type="entry name" value="GNAT"/>
    <property type="match status" value="1"/>
</dbReference>
<dbReference type="InterPro" id="IPR016181">
    <property type="entry name" value="Acyl_CoA_acyltransferase"/>
</dbReference>
<protein>
    <recommendedName>
        <fullName evidence="1">N-acetyltransferase domain-containing protein</fullName>
    </recommendedName>
</protein>
<proteinExistence type="predicted"/>
<dbReference type="InterPro" id="IPR000182">
    <property type="entry name" value="GNAT_dom"/>
</dbReference>
<reference evidence="2 3" key="1">
    <citation type="journal article" date="2019" name="Int. J. Syst. Evol. Microbiol.">
        <title>The Global Catalogue of Microorganisms (GCM) 10K type strain sequencing project: providing services to taxonomists for standard genome sequencing and annotation.</title>
        <authorList>
            <consortium name="The Broad Institute Genomics Platform"/>
            <consortium name="The Broad Institute Genome Sequencing Center for Infectious Disease"/>
            <person name="Wu L."/>
            <person name="Ma J."/>
        </authorList>
    </citation>
    <scope>NUCLEOTIDE SEQUENCE [LARGE SCALE GENOMIC DNA]</scope>
    <source>
        <strain evidence="2 3">JCM 14304</strain>
    </source>
</reference>
<gene>
    <name evidence="2" type="ORF">GCM10009742_28340</name>
</gene>
<evidence type="ECO:0000313" key="2">
    <source>
        <dbReference type="EMBL" id="GAA1581879.1"/>
    </source>
</evidence>
<dbReference type="Proteomes" id="UP001500190">
    <property type="component" value="Unassembled WGS sequence"/>
</dbReference>
<dbReference type="EMBL" id="BAAAND010000004">
    <property type="protein sequence ID" value="GAA1581879.1"/>
    <property type="molecule type" value="Genomic_DNA"/>
</dbReference>
<dbReference type="Pfam" id="PF00583">
    <property type="entry name" value="Acetyltransf_1"/>
    <property type="match status" value="1"/>
</dbReference>
<feature type="domain" description="N-acetyltransferase" evidence="1">
    <location>
        <begin position="31"/>
        <end position="173"/>
    </location>
</feature>
<evidence type="ECO:0000313" key="3">
    <source>
        <dbReference type="Proteomes" id="UP001500190"/>
    </source>
</evidence>
<dbReference type="SUPFAM" id="SSF55729">
    <property type="entry name" value="Acyl-CoA N-acyltransferases (Nat)"/>
    <property type="match status" value="1"/>
</dbReference>
<comment type="caution">
    <text evidence="2">The sequence shown here is derived from an EMBL/GenBank/DDBJ whole genome shotgun (WGS) entry which is preliminary data.</text>
</comment>
<dbReference type="Gene3D" id="3.40.630.30">
    <property type="match status" value="1"/>
</dbReference>